<proteinExistence type="predicted"/>
<dbReference type="SUPFAM" id="SSF51445">
    <property type="entry name" value="(Trans)glycosidases"/>
    <property type="match status" value="1"/>
</dbReference>
<dbReference type="Pfam" id="PF13200">
    <property type="entry name" value="DUF4015"/>
    <property type="match status" value="1"/>
</dbReference>
<feature type="region of interest" description="Disordered" evidence="1">
    <location>
        <begin position="1"/>
        <end position="24"/>
    </location>
</feature>
<gene>
    <name evidence="3" type="ORF">FE784_18675</name>
</gene>
<feature type="compositionally biased region" description="Polar residues" evidence="1">
    <location>
        <begin position="1"/>
        <end position="12"/>
    </location>
</feature>
<evidence type="ECO:0000313" key="3">
    <source>
        <dbReference type="EMBL" id="TNJ64673.1"/>
    </source>
</evidence>
<accession>A0A5C4T6H1</accession>
<dbReference type="AlphaFoldDB" id="A0A5C4T6H1"/>
<evidence type="ECO:0000259" key="2">
    <source>
        <dbReference type="Pfam" id="PF13200"/>
    </source>
</evidence>
<sequence>MDRNTSSNDLTSPPSPPAYDALPRSRPKAKGVYVSGWAAGTSKLDKIIELIEQSELNALVIDVKNDSGQVTFDSQLPLVKEFGADSEKMIPDIHKLVADLKKKDIYTIARVVVFKDPYAASIKTEWALHAKDGTIWRNKRGESWIDPYNQQVWKYALDVAKEAADCGFDEIQFDYVRFPDNSRMIDREVEYQNPNNWSKTTAIAQFLSQAKKELNEKGVFVSADVFGLTPSVSDDMGIGQKWSELASEIDVISPMIYPSHYGSGVFGVEHPDLQPYRIVRQALSDSLDKNDQLLKEGKQPAAVRPWLQDFTAAWVKPHQPYGKEEVLSQIQAAKELGIEEYLLWNSSCTYTFR</sequence>
<dbReference type="OrthoDB" id="9774125at2"/>
<reference evidence="3 4" key="1">
    <citation type="submission" date="2019-05" db="EMBL/GenBank/DDBJ databases">
        <title>We sequenced the genome of Paenibacillus hemerocallicola KCTC 33185 for further insight into its adaptation and study the phylogeny of Paenibacillus.</title>
        <authorList>
            <person name="Narsing Rao M.P."/>
        </authorList>
    </citation>
    <scope>NUCLEOTIDE SEQUENCE [LARGE SCALE GENOMIC DNA]</scope>
    <source>
        <strain evidence="3 4">KCTC 33185</strain>
    </source>
</reference>
<dbReference type="RefSeq" id="WP_139603744.1">
    <property type="nucleotide sequence ID" value="NZ_VDCQ01000026.1"/>
</dbReference>
<comment type="caution">
    <text evidence="3">The sequence shown here is derived from an EMBL/GenBank/DDBJ whole genome shotgun (WGS) entry which is preliminary data.</text>
</comment>
<organism evidence="3 4">
    <name type="scientific">Paenibacillus hemerocallicola</name>
    <dbReference type="NCBI Taxonomy" id="1172614"/>
    <lineage>
        <taxon>Bacteria</taxon>
        <taxon>Bacillati</taxon>
        <taxon>Bacillota</taxon>
        <taxon>Bacilli</taxon>
        <taxon>Bacillales</taxon>
        <taxon>Paenibacillaceae</taxon>
        <taxon>Paenibacillus</taxon>
    </lineage>
</organism>
<dbReference type="InterPro" id="IPR017853">
    <property type="entry name" value="GH"/>
</dbReference>
<evidence type="ECO:0000313" key="4">
    <source>
        <dbReference type="Proteomes" id="UP000307943"/>
    </source>
</evidence>
<dbReference type="Gene3D" id="3.20.20.80">
    <property type="entry name" value="Glycosidases"/>
    <property type="match status" value="1"/>
</dbReference>
<keyword evidence="4" id="KW-1185">Reference proteome</keyword>
<evidence type="ECO:0000256" key="1">
    <source>
        <dbReference type="SAM" id="MobiDB-lite"/>
    </source>
</evidence>
<feature type="domain" description="DUF4015" evidence="2">
    <location>
        <begin position="31"/>
        <end position="350"/>
    </location>
</feature>
<name>A0A5C4T6H1_9BACL</name>
<dbReference type="InterPro" id="IPR025275">
    <property type="entry name" value="DUF4015"/>
</dbReference>
<dbReference type="Proteomes" id="UP000307943">
    <property type="component" value="Unassembled WGS sequence"/>
</dbReference>
<protein>
    <submittedName>
        <fullName evidence="3">GTP-binding protein</fullName>
    </submittedName>
</protein>
<dbReference type="EMBL" id="VDCQ01000026">
    <property type="protein sequence ID" value="TNJ64673.1"/>
    <property type="molecule type" value="Genomic_DNA"/>
</dbReference>